<gene>
    <name evidence="2" type="ORF">K340107D12_51570</name>
</gene>
<dbReference type="InterPro" id="IPR013022">
    <property type="entry name" value="Xyl_isomerase-like_TIM-brl"/>
</dbReference>
<dbReference type="Proteomes" id="UP001600941">
    <property type="component" value="Unassembled WGS sequence"/>
</dbReference>
<evidence type="ECO:0000313" key="2">
    <source>
        <dbReference type="EMBL" id="GAA6502341.1"/>
    </source>
</evidence>
<name>A0ABQ0C0P1_9FIRM</name>
<evidence type="ECO:0000313" key="3">
    <source>
        <dbReference type="Proteomes" id="UP001600941"/>
    </source>
</evidence>
<sequence length="290" mass="33907">MKTGVFTVSMPEYSPKEAVRILKELGYDGVEWRVAPLPDKKKENIAYEDRYWQDNQCTLDLETIEETAEIIKQICAEQQIAVFGLTTYLKPHEHKQIEKVLRAADIMGCRQVRVFTPDYDETRNYEELFQEARENVKMLETLAHKYKVKIVFEIHMDNILASASAAHRLLCGCSPEDMGVIYDPGNLVYEGYENYKKAFEMLGDYIAHIHIKNGMLKPEGTDENGVRQWKRSWTPLKEGSADLKKLFRVMKEMNYQGNISVEDFSNEESTYDKLRHNLEYLHWLMDVEKD</sequence>
<dbReference type="PANTHER" id="PTHR12110">
    <property type="entry name" value="HYDROXYPYRUVATE ISOMERASE"/>
    <property type="match status" value="1"/>
</dbReference>
<evidence type="ECO:0000259" key="1">
    <source>
        <dbReference type="Pfam" id="PF01261"/>
    </source>
</evidence>
<dbReference type="SUPFAM" id="SSF51658">
    <property type="entry name" value="Xylose isomerase-like"/>
    <property type="match status" value="1"/>
</dbReference>
<dbReference type="RefSeq" id="WP_227211254.1">
    <property type="nucleotide sequence ID" value="NZ_BAABZQ010000001.1"/>
</dbReference>
<keyword evidence="3" id="KW-1185">Reference proteome</keyword>
<feature type="domain" description="Xylose isomerase-like TIM barrel" evidence="1">
    <location>
        <begin position="20"/>
        <end position="272"/>
    </location>
</feature>
<dbReference type="Pfam" id="PF01261">
    <property type="entry name" value="AP_endonuc_2"/>
    <property type="match status" value="1"/>
</dbReference>
<accession>A0ABQ0C0P1</accession>
<dbReference type="InterPro" id="IPR036237">
    <property type="entry name" value="Xyl_isomerase-like_sf"/>
</dbReference>
<dbReference type="InterPro" id="IPR050312">
    <property type="entry name" value="IolE/XylAMocC-like"/>
</dbReference>
<proteinExistence type="predicted"/>
<comment type="caution">
    <text evidence="2">The sequence shown here is derived from an EMBL/GenBank/DDBJ whole genome shotgun (WGS) entry which is preliminary data.</text>
</comment>
<dbReference type="EMBL" id="BAABZQ010000001">
    <property type="protein sequence ID" value="GAA6502341.1"/>
    <property type="molecule type" value="Genomic_DNA"/>
</dbReference>
<organism evidence="2 3">
    <name type="scientific">Blautia parvula</name>
    <dbReference type="NCBI Taxonomy" id="2877527"/>
    <lineage>
        <taxon>Bacteria</taxon>
        <taxon>Bacillati</taxon>
        <taxon>Bacillota</taxon>
        <taxon>Clostridia</taxon>
        <taxon>Lachnospirales</taxon>
        <taxon>Lachnospiraceae</taxon>
        <taxon>Blautia</taxon>
    </lineage>
</organism>
<protein>
    <recommendedName>
        <fullName evidence="1">Xylose isomerase-like TIM barrel domain-containing protein</fullName>
    </recommendedName>
</protein>
<dbReference type="Gene3D" id="3.20.20.150">
    <property type="entry name" value="Divalent-metal-dependent TIM barrel enzymes"/>
    <property type="match status" value="1"/>
</dbReference>
<reference evidence="2 3" key="1">
    <citation type="submission" date="2024-04" db="EMBL/GenBank/DDBJ databases">
        <title>Defined microbial consortia suppress multidrug-resistant proinflammatory Enterobacteriaceae via ecological control.</title>
        <authorList>
            <person name="Furuichi M."/>
            <person name="Kawaguchi T."/>
            <person name="Pust M."/>
            <person name="Yasuma K."/>
            <person name="Plichta D."/>
            <person name="Hasegawa N."/>
            <person name="Ohya T."/>
            <person name="Bhattarai S."/>
            <person name="Sasajima S."/>
            <person name="Aoto Y."/>
            <person name="Tuganbaev T."/>
            <person name="Yaginuma M."/>
            <person name="Ueda M."/>
            <person name="Okahashi N."/>
            <person name="Amafuji K."/>
            <person name="Kiridooshi Y."/>
            <person name="Sugita K."/>
            <person name="Strazar M."/>
            <person name="Skelly A."/>
            <person name="Suda W."/>
            <person name="Hattori M."/>
            <person name="Nakamoto N."/>
            <person name="Caballero S."/>
            <person name="Norman J."/>
            <person name="Olle B."/>
            <person name="Tanoue T."/>
            <person name="Arita M."/>
            <person name="Bucci V."/>
            <person name="Atarashi K."/>
            <person name="Xavier R."/>
            <person name="Honda K."/>
        </authorList>
    </citation>
    <scope>NUCLEOTIDE SEQUENCE [LARGE SCALE GENOMIC DNA]</scope>
    <source>
        <strain evidence="3">k34-0107-D12</strain>
    </source>
</reference>